<proteinExistence type="inferred from homology"/>
<comment type="caution">
    <text evidence="11">The sequence shown here is derived from an EMBL/GenBank/DDBJ whole genome shotgun (WGS) entry which is preliminary data.</text>
</comment>
<comment type="function">
    <text evidence="8">Structural component of specialized membrane microdomains known as tetraspanin-enriched microdomains (TERMs), which act as platforms for receptor clustering and signaling. Participates thereby in diverse biological functions such as cell signal transduction, adhesion, migration and protein trafficking. Regulates neuronal differentiation in response to NGF by facilitating NGF-mediated activation of NTRK1/TRKA receptor tyrosine kinase and subsequent downstream signaling pathways. Plays a role in the inhibition of TNFalpha-induced apoptosis. Mechanistically, inhibits the NF-kappa-B signaling pathway by blocking phosphorylation of CHUK. Also promotes the stability of the thiamine transporter 1/SLC19A2 in intestinal epithelial cells leading to an increase of thiamine uptake process.</text>
</comment>
<evidence type="ECO:0000256" key="10">
    <source>
        <dbReference type="RuleBase" id="RU361218"/>
    </source>
</evidence>
<evidence type="ECO:0000256" key="7">
    <source>
        <dbReference type="ARBA" id="ARBA00046464"/>
    </source>
</evidence>
<feature type="transmembrane region" description="Helical" evidence="10">
    <location>
        <begin position="54"/>
        <end position="74"/>
    </location>
</feature>
<keyword evidence="9" id="KW-1015">Disulfide bond</keyword>
<accession>A0A8T3CHL4</accession>
<gene>
    <name evidence="11" type="ORF">AGOR_G00227980</name>
</gene>
<dbReference type="InterPro" id="IPR000301">
    <property type="entry name" value="Tetraspanin_animals"/>
</dbReference>
<dbReference type="Proteomes" id="UP000829720">
    <property type="component" value="Unassembled WGS sequence"/>
</dbReference>
<evidence type="ECO:0000256" key="6">
    <source>
        <dbReference type="ARBA" id="ARBA00023180"/>
    </source>
</evidence>
<evidence type="ECO:0000256" key="9">
    <source>
        <dbReference type="PIRSR" id="PIRSR002419-1"/>
    </source>
</evidence>
<comment type="subunit">
    <text evidence="7">Interacts with SLC19A2. Interacts with NTRK1/TRKA.</text>
</comment>
<dbReference type="OrthoDB" id="438211at2759"/>
<protein>
    <recommendedName>
        <fullName evidence="10">Tetraspanin</fullName>
    </recommendedName>
</protein>
<evidence type="ECO:0000313" key="11">
    <source>
        <dbReference type="EMBL" id="KAI1884593.1"/>
    </source>
</evidence>
<dbReference type="PANTHER" id="PTHR19282">
    <property type="entry name" value="TETRASPANIN"/>
    <property type="match status" value="1"/>
</dbReference>
<organism evidence="11 12">
    <name type="scientific">Albula goreensis</name>
    <dbReference type="NCBI Taxonomy" id="1534307"/>
    <lineage>
        <taxon>Eukaryota</taxon>
        <taxon>Metazoa</taxon>
        <taxon>Chordata</taxon>
        <taxon>Craniata</taxon>
        <taxon>Vertebrata</taxon>
        <taxon>Euteleostomi</taxon>
        <taxon>Actinopterygii</taxon>
        <taxon>Neopterygii</taxon>
        <taxon>Teleostei</taxon>
        <taxon>Albuliformes</taxon>
        <taxon>Albulidae</taxon>
        <taxon>Albula</taxon>
    </lineage>
</organism>
<dbReference type="InterPro" id="IPR018499">
    <property type="entry name" value="Tetraspanin/Peripherin"/>
</dbReference>
<feature type="transmembrane region" description="Helical" evidence="10">
    <location>
        <begin position="12"/>
        <end position="34"/>
    </location>
</feature>
<evidence type="ECO:0000256" key="1">
    <source>
        <dbReference type="ARBA" id="ARBA00004127"/>
    </source>
</evidence>
<keyword evidence="4 10" id="KW-1133">Transmembrane helix</keyword>
<evidence type="ECO:0000256" key="3">
    <source>
        <dbReference type="ARBA" id="ARBA00022692"/>
    </source>
</evidence>
<feature type="disulfide bond" evidence="9">
    <location>
        <begin position="154"/>
        <end position="168"/>
    </location>
</feature>
<reference evidence="11" key="1">
    <citation type="submission" date="2021-01" db="EMBL/GenBank/DDBJ databases">
        <authorList>
            <person name="Zahm M."/>
            <person name="Roques C."/>
            <person name="Cabau C."/>
            <person name="Klopp C."/>
            <person name="Donnadieu C."/>
            <person name="Jouanno E."/>
            <person name="Lampietro C."/>
            <person name="Louis A."/>
            <person name="Herpin A."/>
            <person name="Echchiki A."/>
            <person name="Berthelot C."/>
            <person name="Parey E."/>
            <person name="Roest-Crollius H."/>
            <person name="Braasch I."/>
            <person name="Postlethwait J."/>
            <person name="Bobe J."/>
            <person name="Montfort J."/>
            <person name="Bouchez O."/>
            <person name="Begum T."/>
            <person name="Mejri S."/>
            <person name="Adams A."/>
            <person name="Chen W.-J."/>
            <person name="Guiguen Y."/>
        </authorList>
    </citation>
    <scope>NUCLEOTIDE SEQUENCE</scope>
    <source>
        <tissue evidence="11">Blood</tissue>
    </source>
</reference>
<evidence type="ECO:0000256" key="5">
    <source>
        <dbReference type="ARBA" id="ARBA00023136"/>
    </source>
</evidence>
<dbReference type="Gene3D" id="1.10.1450.10">
    <property type="entry name" value="Tetraspanin"/>
    <property type="match status" value="1"/>
</dbReference>
<feature type="transmembrane region" description="Helical" evidence="10">
    <location>
        <begin position="86"/>
        <end position="110"/>
    </location>
</feature>
<dbReference type="PIRSF" id="PIRSF002419">
    <property type="entry name" value="Tetraspanin"/>
    <property type="match status" value="1"/>
</dbReference>
<dbReference type="AlphaFoldDB" id="A0A8T3CHL4"/>
<keyword evidence="6" id="KW-0325">Glycoprotein</keyword>
<dbReference type="EMBL" id="JAERUA010000022">
    <property type="protein sequence ID" value="KAI1884593.1"/>
    <property type="molecule type" value="Genomic_DNA"/>
</dbReference>
<evidence type="ECO:0000313" key="12">
    <source>
        <dbReference type="Proteomes" id="UP000829720"/>
    </source>
</evidence>
<evidence type="ECO:0000256" key="2">
    <source>
        <dbReference type="ARBA" id="ARBA00006840"/>
    </source>
</evidence>
<feature type="transmembrane region" description="Helical" evidence="10">
    <location>
        <begin position="197"/>
        <end position="225"/>
    </location>
</feature>
<dbReference type="SUPFAM" id="SSF48652">
    <property type="entry name" value="Tetraspanin"/>
    <property type="match status" value="1"/>
</dbReference>
<keyword evidence="5 10" id="KW-0472">Membrane</keyword>
<keyword evidence="3 10" id="KW-0812">Transmembrane</keyword>
<evidence type="ECO:0000256" key="4">
    <source>
        <dbReference type="ARBA" id="ARBA00022989"/>
    </source>
</evidence>
<dbReference type="Pfam" id="PF00335">
    <property type="entry name" value="Tetraspanin"/>
    <property type="match status" value="1"/>
</dbReference>
<dbReference type="InterPro" id="IPR008952">
    <property type="entry name" value="Tetraspanin_EC2_sf"/>
</dbReference>
<dbReference type="GO" id="GO:0012505">
    <property type="term" value="C:endomembrane system"/>
    <property type="evidence" value="ECO:0007669"/>
    <property type="project" value="UniProtKB-SubCell"/>
</dbReference>
<evidence type="ECO:0000256" key="8">
    <source>
        <dbReference type="ARBA" id="ARBA00054958"/>
    </source>
</evidence>
<dbReference type="PANTHER" id="PTHR19282:SF216">
    <property type="entry name" value="TETRASPANIN-1"/>
    <property type="match status" value="1"/>
</dbReference>
<name>A0A8T3CHL4_9TELE</name>
<keyword evidence="12" id="KW-1185">Reference proteome</keyword>
<sequence length="260" mass="27577">MALDGCGQLCKCILILLNFVFALVGFAMLGLGLWLRFSSDTRGFFDIDLNTQQFVIGVTVLIVLGVILLLAAIFGDYGACNENRVALSVFAVLLGILAGVLIAAGVLAFINSDKVGQQLSEFYSTIYLQYVNKGGSEASLAVTLRLFHNALDCCGMGGTLEPLVRETCPKKGVFDTLFKTKACPGVIQDLFTSNAPVVLGCFLGIAALMVLVTVFACVVSSAIAYSRSSLPPYIRLAAPTVLAPATTLYPSAYVDDSPTF</sequence>
<comment type="similarity">
    <text evidence="2 10">Belongs to the tetraspanin (TM4SF) family.</text>
</comment>
<comment type="subcellular location">
    <subcellularLocation>
        <location evidence="1">Endomembrane system</location>
        <topology evidence="1">Multi-pass membrane protein</topology>
    </subcellularLocation>
    <subcellularLocation>
        <location evidence="10">Membrane</location>
        <topology evidence="10">Multi-pass membrane protein</topology>
    </subcellularLocation>
</comment>
<dbReference type="PRINTS" id="PR00259">
    <property type="entry name" value="TMFOUR"/>
</dbReference>
<dbReference type="GO" id="GO:0005886">
    <property type="term" value="C:plasma membrane"/>
    <property type="evidence" value="ECO:0007669"/>
    <property type="project" value="TreeGrafter"/>
</dbReference>